<evidence type="ECO:0000256" key="7">
    <source>
        <dbReference type="ARBA" id="ARBA00023015"/>
    </source>
</evidence>
<evidence type="ECO:0000256" key="11">
    <source>
        <dbReference type="ARBA" id="ARBA00023211"/>
    </source>
</evidence>
<dbReference type="Gene3D" id="2.30.30.90">
    <property type="match status" value="1"/>
</dbReference>
<gene>
    <name evidence="14" type="ORF">AVDCRST_MAG26-3393</name>
</gene>
<keyword evidence="7" id="KW-0805">Transcription regulation</keyword>
<dbReference type="InterPro" id="IPR007167">
    <property type="entry name" value="Fe-transptr_FeoA-like"/>
</dbReference>
<dbReference type="InterPro" id="IPR036390">
    <property type="entry name" value="WH_DNA-bd_sf"/>
</dbReference>
<evidence type="ECO:0000256" key="9">
    <source>
        <dbReference type="ARBA" id="ARBA00023159"/>
    </source>
</evidence>
<dbReference type="PANTHER" id="PTHR33238:SF11">
    <property type="entry name" value="TRANSCRIPTIONAL REGULATOR MNTR"/>
    <property type="match status" value="1"/>
</dbReference>
<comment type="similarity">
    <text evidence="2">Belongs to the DtxR/MntR family.</text>
</comment>
<dbReference type="GO" id="GO:0046983">
    <property type="term" value="F:protein dimerization activity"/>
    <property type="evidence" value="ECO:0007669"/>
    <property type="project" value="InterPro"/>
</dbReference>
<evidence type="ECO:0000256" key="1">
    <source>
        <dbReference type="ARBA" id="ARBA00004496"/>
    </source>
</evidence>
<evidence type="ECO:0000256" key="3">
    <source>
        <dbReference type="ARBA" id="ARBA00011738"/>
    </source>
</evidence>
<dbReference type="InterPro" id="IPR001367">
    <property type="entry name" value="Fe_dep_repressor"/>
</dbReference>
<evidence type="ECO:0000256" key="10">
    <source>
        <dbReference type="ARBA" id="ARBA00023163"/>
    </source>
</evidence>
<evidence type="ECO:0000256" key="8">
    <source>
        <dbReference type="ARBA" id="ARBA00023125"/>
    </source>
</evidence>
<reference evidence="14" key="1">
    <citation type="submission" date="2020-02" db="EMBL/GenBank/DDBJ databases">
        <authorList>
            <person name="Meier V. D."/>
        </authorList>
    </citation>
    <scope>NUCLEOTIDE SEQUENCE</scope>
    <source>
        <strain evidence="14">AVDCRST_MAG26</strain>
    </source>
</reference>
<evidence type="ECO:0000256" key="2">
    <source>
        <dbReference type="ARBA" id="ARBA00007871"/>
    </source>
</evidence>
<dbReference type="PANTHER" id="PTHR33238">
    <property type="entry name" value="IRON (METAL) DEPENDENT REPRESSOR, DTXR FAMILY"/>
    <property type="match status" value="1"/>
</dbReference>
<keyword evidence="9" id="KW-0010">Activator</keyword>
<dbReference type="InterPro" id="IPR038157">
    <property type="entry name" value="FeoA_core_dom"/>
</dbReference>
<evidence type="ECO:0000256" key="12">
    <source>
        <dbReference type="ARBA" id="ARBA00032593"/>
    </source>
</evidence>
<dbReference type="InterPro" id="IPR022689">
    <property type="entry name" value="Iron_dep_repressor"/>
</dbReference>
<comment type="subcellular location">
    <subcellularLocation>
        <location evidence="1">Cytoplasm</location>
    </subcellularLocation>
</comment>
<dbReference type="Pfam" id="PF04023">
    <property type="entry name" value="FeoA"/>
    <property type="match status" value="1"/>
</dbReference>
<dbReference type="InterPro" id="IPR008988">
    <property type="entry name" value="Transcriptional_repressor_C"/>
</dbReference>
<evidence type="ECO:0000256" key="4">
    <source>
        <dbReference type="ARBA" id="ARBA00022490"/>
    </source>
</evidence>
<accession>A0A6J4JL58</accession>
<comment type="subunit">
    <text evidence="3">Homodimer.</text>
</comment>
<dbReference type="InterPro" id="IPR022687">
    <property type="entry name" value="HTH_DTXR"/>
</dbReference>
<evidence type="ECO:0000256" key="5">
    <source>
        <dbReference type="ARBA" id="ARBA00022491"/>
    </source>
</evidence>
<keyword evidence="6" id="KW-0408">Iron</keyword>
<dbReference type="Gene3D" id="1.10.10.10">
    <property type="entry name" value="Winged helix-like DNA-binding domain superfamily/Winged helix DNA-binding domain"/>
    <property type="match status" value="1"/>
</dbReference>
<organism evidence="14">
    <name type="scientific">uncultured Chloroflexia bacterium</name>
    <dbReference type="NCBI Taxonomy" id="1672391"/>
    <lineage>
        <taxon>Bacteria</taxon>
        <taxon>Bacillati</taxon>
        <taxon>Chloroflexota</taxon>
        <taxon>Chloroflexia</taxon>
        <taxon>environmental samples</taxon>
    </lineage>
</organism>
<dbReference type="AlphaFoldDB" id="A0A6J4JL58"/>
<dbReference type="SUPFAM" id="SSF50037">
    <property type="entry name" value="C-terminal domain of transcriptional repressors"/>
    <property type="match status" value="1"/>
</dbReference>
<evidence type="ECO:0000313" key="14">
    <source>
        <dbReference type="EMBL" id="CAA9281299.1"/>
    </source>
</evidence>
<sequence length="225" mass="24768">MIVEQEQRLSTAIEDYLKTIYLLQQQSEQVGTMLLAEHLQVRPASVSGMLKKLGDLKLVRHTPYHGVVLEPTGEKIALEVLRHHRLIELYLVEALGYTWDEVHPEAEELEHVISEKLEARIAAWLGDPTRDPHGDPIPSLEGQVPAQTGRLLEGVRPGCGAKITRVLLQDGERLRYLASLGLVPDAEVVVEARAPFEGPITVNVGGASHALDARLAGAILVEDVR</sequence>
<dbReference type="SUPFAM" id="SSF47979">
    <property type="entry name" value="Iron-dependent repressor protein, dimerization domain"/>
    <property type="match status" value="1"/>
</dbReference>
<dbReference type="Gene3D" id="1.10.60.10">
    <property type="entry name" value="Iron dependent repressor, metal binding and dimerisation domain"/>
    <property type="match status" value="1"/>
</dbReference>
<dbReference type="Pfam" id="PF02742">
    <property type="entry name" value="Fe_dep_repr_C"/>
    <property type="match status" value="1"/>
</dbReference>
<protein>
    <recommendedName>
        <fullName evidence="12">Manganese transport regulator</fullName>
    </recommendedName>
</protein>
<keyword evidence="8" id="KW-0238">DNA-binding</keyword>
<dbReference type="GO" id="GO:0005737">
    <property type="term" value="C:cytoplasm"/>
    <property type="evidence" value="ECO:0007669"/>
    <property type="project" value="UniProtKB-SubCell"/>
</dbReference>
<evidence type="ECO:0000256" key="6">
    <source>
        <dbReference type="ARBA" id="ARBA00023004"/>
    </source>
</evidence>
<keyword evidence="10" id="KW-0804">Transcription</keyword>
<keyword evidence="5" id="KW-0678">Repressor</keyword>
<name>A0A6J4JL58_9CHLR</name>
<dbReference type="SUPFAM" id="SSF46785">
    <property type="entry name" value="Winged helix' DNA-binding domain"/>
    <property type="match status" value="1"/>
</dbReference>
<dbReference type="InterPro" id="IPR036388">
    <property type="entry name" value="WH-like_DNA-bd_sf"/>
</dbReference>
<feature type="domain" description="HTH dtxR-type" evidence="13">
    <location>
        <begin position="9"/>
        <end position="70"/>
    </location>
</feature>
<keyword evidence="4" id="KW-0963">Cytoplasm</keyword>
<dbReference type="GO" id="GO:0003677">
    <property type="term" value="F:DNA binding"/>
    <property type="evidence" value="ECO:0007669"/>
    <property type="project" value="UniProtKB-KW"/>
</dbReference>
<evidence type="ECO:0000259" key="13">
    <source>
        <dbReference type="PROSITE" id="PS50944"/>
    </source>
</evidence>
<dbReference type="FunFam" id="1.10.60.10:FF:000004">
    <property type="entry name" value="DtxR family transcriptional regulator"/>
    <property type="match status" value="1"/>
</dbReference>
<dbReference type="GO" id="GO:0003700">
    <property type="term" value="F:DNA-binding transcription factor activity"/>
    <property type="evidence" value="ECO:0007669"/>
    <property type="project" value="InterPro"/>
</dbReference>
<dbReference type="EMBL" id="CADCTK010000793">
    <property type="protein sequence ID" value="CAA9281299.1"/>
    <property type="molecule type" value="Genomic_DNA"/>
</dbReference>
<dbReference type="SMART" id="SM00899">
    <property type="entry name" value="FeoA"/>
    <property type="match status" value="1"/>
</dbReference>
<dbReference type="GO" id="GO:0046914">
    <property type="term" value="F:transition metal ion binding"/>
    <property type="evidence" value="ECO:0007669"/>
    <property type="project" value="InterPro"/>
</dbReference>
<keyword evidence="11" id="KW-0464">Manganese</keyword>
<dbReference type="SMART" id="SM00529">
    <property type="entry name" value="HTH_DTXR"/>
    <property type="match status" value="1"/>
</dbReference>
<dbReference type="InterPro" id="IPR036421">
    <property type="entry name" value="Fe_dep_repressor_sf"/>
</dbReference>
<dbReference type="InterPro" id="IPR050536">
    <property type="entry name" value="DtxR_MntR_Metal-Reg"/>
</dbReference>
<proteinExistence type="inferred from homology"/>
<dbReference type="PROSITE" id="PS50944">
    <property type="entry name" value="HTH_DTXR"/>
    <property type="match status" value="1"/>
</dbReference>
<dbReference type="Pfam" id="PF01325">
    <property type="entry name" value="Fe_dep_repress"/>
    <property type="match status" value="1"/>
</dbReference>